<keyword evidence="3" id="KW-1185">Reference proteome</keyword>
<name>A0A833N615_9BACT</name>
<reference evidence="2 3" key="1">
    <citation type="submission" date="2019-10" db="EMBL/GenBank/DDBJ databases">
        <title>New genus of Silvanigrellaceae.</title>
        <authorList>
            <person name="Pitt A."/>
            <person name="Hahn M.W."/>
        </authorList>
    </citation>
    <scope>NUCLEOTIDE SEQUENCE [LARGE SCALE GENOMIC DNA]</scope>
    <source>
        <strain evidence="2 3">33A1-SZDP</strain>
    </source>
</reference>
<organism evidence="2 3">
    <name type="scientific">Fluviispira multicolorata</name>
    <dbReference type="NCBI Taxonomy" id="2654512"/>
    <lineage>
        <taxon>Bacteria</taxon>
        <taxon>Pseudomonadati</taxon>
        <taxon>Bdellovibrionota</taxon>
        <taxon>Oligoflexia</taxon>
        <taxon>Silvanigrellales</taxon>
        <taxon>Silvanigrellaceae</taxon>
        <taxon>Fluviispira</taxon>
    </lineage>
</organism>
<evidence type="ECO:0000259" key="1">
    <source>
        <dbReference type="Pfam" id="PF00497"/>
    </source>
</evidence>
<sequence>MIRFLLFTLFGILINKSLFAESEKIYLHYQDRPPYFIINKTSKKLEGGELFILIKKVMKEAEIPYEFQISPTSRSILAIKERLEKVCIPSAYITKDRQEFSHFSIPYYKDKLTVLAIRKEDKRFDKYSTFEDITRDQSLIPITKIGYSFGEYMNKVLAKNKNYISTELEKVDKNKIKVTSLEPEGILESVAHKDADYTYFALNEIQFHIKNNKKIRQVVKIKTLKDIVDAESRYFMCSKEISENTMKKINAAIKKVNEK</sequence>
<evidence type="ECO:0000313" key="3">
    <source>
        <dbReference type="Proteomes" id="UP000442694"/>
    </source>
</evidence>
<evidence type="ECO:0000313" key="2">
    <source>
        <dbReference type="EMBL" id="KAB8031974.1"/>
    </source>
</evidence>
<dbReference type="AlphaFoldDB" id="A0A833N615"/>
<dbReference type="SUPFAM" id="SSF53850">
    <property type="entry name" value="Periplasmic binding protein-like II"/>
    <property type="match status" value="1"/>
</dbReference>
<dbReference type="Pfam" id="PF00497">
    <property type="entry name" value="SBP_bac_3"/>
    <property type="match status" value="1"/>
</dbReference>
<comment type="caution">
    <text evidence="2">The sequence shown here is derived from an EMBL/GenBank/DDBJ whole genome shotgun (WGS) entry which is preliminary data.</text>
</comment>
<accession>A0A833N615</accession>
<dbReference type="InterPro" id="IPR001638">
    <property type="entry name" value="Solute-binding_3/MltF_N"/>
</dbReference>
<gene>
    <name evidence="2" type="ORF">GCL57_04830</name>
</gene>
<feature type="domain" description="Solute-binding protein family 3/N-terminal" evidence="1">
    <location>
        <begin position="30"/>
        <end position="229"/>
    </location>
</feature>
<dbReference type="Gene3D" id="3.40.190.10">
    <property type="entry name" value="Periplasmic binding protein-like II"/>
    <property type="match status" value="2"/>
</dbReference>
<dbReference type="RefSeq" id="WP_152212149.1">
    <property type="nucleotide sequence ID" value="NZ_WFLN01000005.1"/>
</dbReference>
<protein>
    <submittedName>
        <fullName evidence="2">Transporter substrate-binding domain-containing protein</fullName>
    </submittedName>
</protein>
<dbReference type="EMBL" id="WFLN01000005">
    <property type="protein sequence ID" value="KAB8031974.1"/>
    <property type="molecule type" value="Genomic_DNA"/>
</dbReference>
<proteinExistence type="predicted"/>
<dbReference type="Proteomes" id="UP000442694">
    <property type="component" value="Unassembled WGS sequence"/>
</dbReference>